<dbReference type="EMBL" id="SZWF01000006">
    <property type="protein sequence ID" value="KAA9394525.1"/>
    <property type="molecule type" value="Genomic_DNA"/>
</dbReference>
<reference evidence="1 2" key="1">
    <citation type="submission" date="2019-05" db="EMBL/GenBank/DDBJ databases">
        <title>Kocuria coralli sp. nov., a novel actinobacterium isolated from coral reef seawater.</title>
        <authorList>
            <person name="Li J."/>
        </authorList>
    </citation>
    <scope>NUCLEOTIDE SEQUENCE [LARGE SCALE GENOMIC DNA]</scope>
    <source>
        <strain evidence="1 2">SCSIO 13007</strain>
    </source>
</reference>
<organism evidence="1 2">
    <name type="scientific">Kocuria coralli</name>
    <dbReference type="NCBI Taxonomy" id="1461025"/>
    <lineage>
        <taxon>Bacteria</taxon>
        <taxon>Bacillati</taxon>
        <taxon>Actinomycetota</taxon>
        <taxon>Actinomycetes</taxon>
        <taxon>Micrococcales</taxon>
        <taxon>Micrococcaceae</taxon>
        <taxon>Kocuria</taxon>
    </lineage>
</organism>
<proteinExistence type="predicted"/>
<evidence type="ECO:0000313" key="2">
    <source>
        <dbReference type="Proteomes" id="UP000325957"/>
    </source>
</evidence>
<evidence type="ECO:0008006" key="3">
    <source>
        <dbReference type="Google" id="ProtNLM"/>
    </source>
</evidence>
<name>A0A5J5L011_9MICC</name>
<dbReference type="Proteomes" id="UP000325957">
    <property type="component" value="Unassembled WGS sequence"/>
</dbReference>
<dbReference type="RefSeq" id="WP_158033548.1">
    <property type="nucleotide sequence ID" value="NZ_ML708615.1"/>
</dbReference>
<accession>A0A5J5L011</accession>
<protein>
    <recommendedName>
        <fullName evidence="3">RNA polymerase subunit sigma-70</fullName>
    </recommendedName>
</protein>
<dbReference type="AlphaFoldDB" id="A0A5J5L011"/>
<comment type="caution">
    <text evidence="1">The sequence shown here is derived from an EMBL/GenBank/DDBJ whole genome shotgun (WGS) entry which is preliminary data.</text>
</comment>
<sequence length="81" mass="8996">MESSQIARIASDTSDPRAGLRAVSSLRVLAETLELRQVEAALRAGMKWQEIADVLGVTRQAVHKKYAKRIDPTIQVPRRNA</sequence>
<evidence type="ECO:0000313" key="1">
    <source>
        <dbReference type="EMBL" id="KAA9394525.1"/>
    </source>
</evidence>
<gene>
    <name evidence="1" type="ORF">FCK90_06825</name>
</gene>
<dbReference type="OrthoDB" id="3579809at2"/>
<keyword evidence="2" id="KW-1185">Reference proteome</keyword>